<keyword evidence="1" id="KW-0472">Membrane</keyword>
<dbReference type="Proteomes" id="UP000254400">
    <property type="component" value="Unassembled WGS sequence"/>
</dbReference>
<evidence type="ECO:0000313" key="3">
    <source>
        <dbReference type="Proteomes" id="UP000254400"/>
    </source>
</evidence>
<keyword evidence="1" id="KW-0812">Transmembrane</keyword>
<dbReference type="AlphaFoldDB" id="A0A378XVK7"/>
<feature type="transmembrane region" description="Helical" evidence="1">
    <location>
        <begin position="198"/>
        <end position="215"/>
    </location>
</feature>
<sequence>MLSNVIYILLGVLDAIAVMVFSLKIYMLPVASYKRRIIGFGVLIAIISFFMRVVFDIPKWDLPLQYILFILFFRYGMSIKTHLAAFILGAGISAYAIVQVGVYYFYNFLGILQTGVLQQNTTYQVYILQITYILICFAISLILRIYYIGFSFIVTPPHDFIWKENYLSEENRRVSVSALLSSVTIFIAEVLLYQSSPFVLLLMSIFTFGFSYILSRKEDREDARKAIEAYRERFKKS</sequence>
<evidence type="ECO:0000313" key="2">
    <source>
        <dbReference type="EMBL" id="SUA67585.1"/>
    </source>
</evidence>
<dbReference type="RefSeq" id="WP_019686530.1">
    <property type="nucleotide sequence ID" value="NZ_CP036496.1"/>
</dbReference>
<dbReference type="EMBL" id="UGSC01000001">
    <property type="protein sequence ID" value="SUA67585.1"/>
    <property type="molecule type" value="Genomic_DNA"/>
</dbReference>
<gene>
    <name evidence="2" type="ORF">NCTC10343_01337</name>
</gene>
<organism evidence="2 3">
    <name type="scientific">Paenibacillus polymyxa</name>
    <name type="common">Bacillus polymyxa</name>
    <dbReference type="NCBI Taxonomy" id="1406"/>
    <lineage>
        <taxon>Bacteria</taxon>
        <taxon>Bacillati</taxon>
        <taxon>Bacillota</taxon>
        <taxon>Bacilli</taxon>
        <taxon>Bacillales</taxon>
        <taxon>Paenibacillaceae</taxon>
        <taxon>Paenibacillus</taxon>
    </lineage>
</organism>
<feature type="transmembrane region" description="Helical" evidence="1">
    <location>
        <begin position="6"/>
        <end position="25"/>
    </location>
</feature>
<reference evidence="2 3" key="1">
    <citation type="submission" date="2018-06" db="EMBL/GenBank/DDBJ databases">
        <authorList>
            <consortium name="Pathogen Informatics"/>
            <person name="Doyle S."/>
        </authorList>
    </citation>
    <scope>NUCLEOTIDE SEQUENCE [LARGE SCALE GENOMIC DNA]</scope>
    <source>
        <strain evidence="2 3">NCTC10343</strain>
    </source>
</reference>
<protein>
    <submittedName>
        <fullName evidence="2">Uncharacterized protein</fullName>
    </submittedName>
</protein>
<keyword evidence="1" id="KW-1133">Transmembrane helix</keyword>
<feature type="transmembrane region" description="Helical" evidence="1">
    <location>
        <begin position="83"/>
        <end position="106"/>
    </location>
</feature>
<proteinExistence type="predicted"/>
<feature type="transmembrane region" description="Helical" evidence="1">
    <location>
        <begin position="60"/>
        <end position="76"/>
    </location>
</feature>
<dbReference type="GeneID" id="93350130"/>
<name>A0A378XVK7_PAEPO</name>
<feature type="transmembrane region" description="Helical" evidence="1">
    <location>
        <begin position="37"/>
        <end position="54"/>
    </location>
</feature>
<feature type="transmembrane region" description="Helical" evidence="1">
    <location>
        <begin position="126"/>
        <end position="153"/>
    </location>
</feature>
<evidence type="ECO:0000256" key="1">
    <source>
        <dbReference type="SAM" id="Phobius"/>
    </source>
</evidence>
<accession>A0A378XVK7</accession>